<dbReference type="PANTHER" id="PTHR24198">
    <property type="entry name" value="ANKYRIN REPEAT AND PROTEIN KINASE DOMAIN-CONTAINING PROTEIN"/>
    <property type="match status" value="1"/>
</dbReference>
<name>A0A177B4G5_9BILA</name>
<dbReference type="SUPFAM" id="SSF48403">
    <property type="entry name" value="Ankyrin repeat"/>
    <property type="match status" value="1"/>
</dbReference>
<dbReference type="PROSITE" id="PS50088">
    <property type="entry name" value="ANK_REPEAT"/>
    <property type="match status" value="1"/>
</dbReference>
<protein>
    <submittedName>
        <fullName evidence="4">Uncharacterized protein</fullName>
    </submittedName>
</protein>
<dbReference type="InterPro" id="IPR036770">
    <property type="entry name" value="Ankyrin_rpt-contain_sf"/>
</dbReference>
<reference evidence="4 5" key="1">
    <citation type="submission" date="2016-04" db="EMBL/GenBank/DDBJ databases">
        <title>The genome of Intoshia linei affirms orthonectids as highly simplified spiralians.</title>
        <authorList>
            <person name="Mikhailov K.V."/>
            <person name="Slusarev G.S."/>
            <person name="Nikitin M.A."/>
            <person name="Logacheva M.D."/>
            <person name="Penin A."/>
            <person name="Aleoshin V."/>
            <person name="Panchin Y.V."/>
        </authorList>
    </citation>
    <scope>NUCLEOTIDE SEQUENCE [LARGE SCALE GENOMIC DNA]</scope>
    <source>
        <strain evidence="4">Intl2013</strain>
        <tissue evidence="4">Whole animal</tissue>
    </source>
</reference>
<evidence type="ECO:0000256" key="2">
    <source>
        <dbReference type="ARBA" id="ARBA00023043"/>
    </source>
</evidence>
<keyword evidence="1" id="KW-0677">Repeat</keyword>
<sequence length="168" mass="19159">GNSALHYTIHSNSLELSEILLSQPYIDVSCVNNEGFTPLMISCSNIFIFSKLETWFEKLCSPISINYKHENGKTALHYAIKSGNADIVKILLKCNANIHIPDNKNEKALHKAIKYCDIPCLKLLLSHKSMRLHHIQEIVNSSNIVNYRIKEIPKLINMTIKRLQSQCK</sequence>
<dbReference type="Gene3D" id="1.25.40.20">
    <property type="entry name" value="Ankyrin repeat-containing domain"/>
    <property type="match status" value="1"/>
</dbReference>
<feature type="non-terminal residue" evidence="4">
    <location>
        <position position="1"/>
    </location>
</feature>
<keyword evidence="5" id="KW-1185">Reference proteome</keyword>
<dbReference type="Proteomes" id="UP000078046">
    <property type="component" value="Unassembled WGS sequence"/>
</dbReference>
<dbReference type="PROSITE" id="PS50297">
    <property type="entry name" value="ANK_REP_REGION"/>
    <property type="match status" value="1"/>
</dbReference>
<dbReference type="EMBL" id="LWCA01000324">
    <property type="protein sequence ID" value="OAF69168.1"/>
    <property type="molecule type" value="Genomic_DNA"/>
</dbReference>
<accession>A0A177B4G5</accession>
<evidence type="ECO:0000256" key="1">
    <source>
        <dbReference type="ARBA" id="ARBA00022737"/>
    </source>
</evidence>
<evidence type="ECO:0000313" key="5">
    <source>
        <dbReference type="Proteomes" id="UP000078046"/>
    </source>
</evidence>
<dbReference type="Pfam" id="PF12796">
    <property type="entry name" value="Ank_2"/>
    <property type="match status" value="1"/>
</dbReference>
<feature type="repeat" description="ANK" evidence="3">
    <location>
        <begin position="71"/>
        <end position="103"/>
    </location>
</feature>
<proteinExistence type="predicted"/>
<dbReference type="InterPro" id="IPR002110">
    <property type="entry name" value="Ankyrin_rpt"/>
</dbReference>
<comment type="caution">
    <text evidence="4">The sequence shown here is derived from an EMBL/GenBank/DDBJ whole genome shotgun (WGS) entry which is preliminary data.</text>
</comment>
<evidence type="ECO:0000313" key="4">
    <source>
        <dbReference type="EMBL" id="OAF69168.1"/>
    </source>
</evidence>
<dbReference type="AlphaFoldDB" id="A0A177B4G5"/>
<dbReference type="OrthoDB" id="9995210at2759"/>
<organism evidence="4 5">
    <name type="scientific">Intoshia linei</name>
    <dbReference type="NCBI Taxonomy" id="1819745"/>
    <lineage>
        <taxon>Eukaryota</taxon>
        <taxon>Metazoa</taxon>
        <taxon>Spiralia</taxon>
        <taxon>Lophotrochozoa</taxon>
        <taxon>Mesozoa</taxon>
        <taxon>Orthonectida</taxon>
        <taxon>Rhopaluridae</taxon>
        <taxon>Intoshia</taxon>
    </lineage>
</organism>
<keyword evidence="2 3" id="KW-0040">ANK repeat</keyword>
<gene>
    <name evidence="4" type="ORF">A3Q56_03086</name>
</gene>
<dbReference type="SMART" id="SM00248">
    <property type="entry name" value="ANK"/>
    <property type="match status" value="3"/>
</dbReference>
<evidence type="ECO:0000256" key="3">
    <source>
        <dbReference type="PROSITE-ProRule" id="PRU00023"/>
    </source>
</evidence>
<dbReference type="PANTHER" id="PTHR24198:SF165">
    <property type="entry name" value="ANKYRIN REPEAT-CONTAINING PROTEIN-RELATED"/>
    <property type="match status" value="1"/>
</dbReference>